<dbReference type="SUPFAM" id="SSF51206">
    <property type="entry name" value="cAMP-binding domain-like"/>
    <property type="match status" value="1"/>
</dbReference>
<dbReference type="SMART" id="SM00419">
    <property type="entry name" value="HTH_CRP"/>
    <property type="match status" value="1"/>
</dbReference>
<evidence type="ECO:0000256" key="3">
    <source>
        <dbReference type="ARBA" id="ARBA00023163"/>
    </source>
</evidence>
<dbReference type="SUPFAM" id="SSF46785">
    <property type="entry name" value="Winged helix' DNA-binding domain"/>
    <property type="match status" value="1"/>
</dbReference>
<evidence type="ECO:0000313" key="7">
    <source>
        <dbReference type="Proteomes" id="UP000295096"/>
    </source>
</evidence>
<comment type="caution">
    <text evidence="6">The sequence shown here is derived from an EMBL/GenBank/DDBJ whole genome shotgun (WGS) entry which is preliminary data.</text>
</comment>
<dbReference type="InterPro" id="IPR018488">
    <property type="entry name" value="cNMP-bd_CS"/>
</dbReference>
<dbReference type="Pfam" id="PF13545">
    <property type="entry name" value="HTH_Crp_2"/>
    <property type="match status" value="1"/>
</dbReference>
<dbReference type="PROSITE" id="PS00889">
    <property type="entry name" value="CNMP_BINDING_2"/>
    <property type="match status" value="1"/>
</dbReference>
<reference evidence="6 7" key="1">
    <citation type="journal article" date="2016" name="J. Microbiol.">
        <title>Dankookia rubra gen. nov., sp. nov., an alphaproteobacterium isolated from sediment of a shallow stream.</title>
        <authorList>
            <person name="Kim W.H."/>
            <person name="Kim D.H."/>
            <person name="Kang K."/>
            <person name="Ahn T.Y."/>
        </authorList>
    </citation>
    <scope>NUCLEOTIDE SEQUENCE [LARGE SCALE GENOMIC DNA]</scope>
    <source>
        <strain evidence="6 7">JCM30602</strain>
    </source>
</reference>
<dbReference type="EMBL" id="SMSJ01000074">
    <property type="protein sequence ID" value="TDH59246.1"/>
    <property type="molecule type" value="Genomic_DNA"/>
</dbReference>
<keyword evidence="1" id="KW-0805">Transcription regulation</keyword>
<dbReference type="GO" id="GO:0005829">
    <property type="term" value="C:cytosol"/>
    <property type="evidence" value="ECO:0007669"/>
    <property type="project" value="TreeGrafter"/>
</dbReference>
<dbReference type="PROSITE" id="PS50042">
    <property type="entry name" value="CNMP_BINDING_3"/>
    <property type="match status" value="1"/>
</dbReference>
<name>A0A4R5Q8Y2_9PROT</name>
<dbReference type="SMART" id="SM00100">
    <property type="entry name" value="cNMP"/>
    <property type="match status" value="1"/>
</dbReference>
<dbReference type="PANTHER" id="PTHR24567">
    <property type="entry name" value="CRP FAMILY TRANSCRIPTIONAL REGULATORY PROTEIN"/>
    <property type="match status" value="1"/>
</dbReference>
<sequence length="252" mass="27327">MPRSSASSAPGPPREGDAMALADSHKEAVLASHPLLRHLKPEDLRQLAMVAQIVRHPRHATLFQKGDPGNSMMAVTRGRVKLCTFSNDGREVVLNIVGQGGMFGEIAVLDGQPRSADAVTLEETDLLVLERAHLLPFLTSNPEALSRLLAVLCQRLRQTSEDLEDALLREAPSRLARGLLRLAETFGKPVPGGIQLTIKMSQQQIGSLIGASRESINKHLGEWTRAGYLAAEGGFIVILDRVTLERIIEADG</sequence>
<dbReference type="AlphaFoldDB" id="A0A4R5Q8Y2"/>
<dbReference type="OrthoDB" id="3525895at2"/>
<dbReference type="CDD" id="cd00038">
    <property type="entry name" value="CAP_ED"/>
    <property type="match status" value="1"/>
</dbReference>
<dbReference type="PROSITE" id="PS51063">
    <property type="entry name" value="HTH_CRP_2"/>
    <property type="match status" value="1"/>
</dbReference>
<feature type="domain" description="Cyclic nucleotide-binding" evidence="4">
    <location>
        <begin position="35"/>
        <end position="155"/>
    </location>
</feature>
<dbReference type="Gene3D" id="1.10.10.10">
    <property type="entry name" value="Winged helix-like DNA-binding domain superfamily/Winged helix DNA-binding domain"/>
    <property type="match status" value="1"/>
</dbReference>
<dbReference type="InterPro" id="IPR036388">
    <property type="entry name" value="WH-like_DNA-bd_sf"/>
</dbReference>
<evidence type="ECO:0000313" key="6">
    <source>
        <dbReference type="EMBL" id="TDH59246.1"/>
    </source>
</evidence>
<dbReference type="Proteomes" id="UP000295096">
    <property type="component" value="Unassembled WGS sequence"/>
</dbReference>
<feature type="domain" description="HTH crp-type" evidence="5">
    <location>
        <begin position="169"/>
        <end position="242"/>
    </location>
</feature>
<dbReference type="InterPro" id="IPR050397">
    <property type="entry name" value="Env_Response_Regulators"/>
</dbReference>
<dbReference type="GO" id="GO:0003700">
    <property type="term" value="F:DNA-binding transcription factor activity"/>
    <property type="evidence" value="ECO:0007669"/>
    <property type="project" value="TreeGrafter"/>
</dbReference>
<accession>A0A4R5Q8Y2</accession>
<dbReference type="PANTHER" id="PTHR24567:SF68">
    <property type="entry name" value="DNA-BINDING TRANSCRIPTIONAL DUAL REGULATOR CRP"/>
    <property type="match status" value="1"/>
</dbReference>
<keyword evidence="7" id="KW-1185">Reference proteome</keyword>
<dbReference type="Pfam" id="PF00027">
    <property type="entry name" value="cNMP_binding"/>
    <property type="match status" value="1"/>
</dbReference>
<dbReference type="GO" id="GO:0003677">
    <property type="term" value="F:DNA binding"/>
    <property type="evidence" value="ECO:0007669"/>
    <property type="project" value="UniProtKB-KW"/>
</dbReference>
<evidence type="ECO:0000256" key="2">
    <source>
        <dbReference type="ARBA" id="ARBA00023125"/>
    </source>
</evidence>
<keyword evidence="2" id="KW-0238">DNA-binding</keyword>
<dbReference type="InterPro" id="IPR036390">
    <property type="entry name" value="WH_DNA-bd_sf"/>
</dbReference>
<dbReference type="Gene3D" id="2.60.120.10">
    <property type="entry name" value="Jelly Rolls"/>
    <property type="match status" value="1"/>
</dbReference>
<keyword evidence="3" id="KW-0804">Transcription</keyword>
<evidence type="ECO:0000259" key="5">
    <source>
        <dbReference type="PROSITE" id="PS51063"/>
    </source>
</evidence>
<gene>
    <name evidence="6" type="ORF">E2C06_28400</name>
</gene>
<evidence type="ECO:0000259" key="4">
    <source>
        <dbReference type="PROSITE" id="PS50042"/>
    </source>
</evidence>
<protein>
    <submittedName>
        <fullName evidence="6">Crp/Fnr family transcriptional regulator</fullName>
    </submittedName>
</protein>
<organism evidence="6 7">
    <name type="scientific">Dankookia rubra</name>
    <dbReference type="NCBI Taxonomy" id="1442381"/>
    <lineage>
        <taxon>Bacteria</taxon>
        <taxon>Pseudomonadati</taxon>
        <taxon>Pseudomonadota</taxon>
        <taxon>Alphaproteobacteria</taxon>
        <taxon>Acetobacterales</taxon>
        <taxon>Roseomonadaceae</taxon>
        <taxon>Dankookia</taxon>
    </lineage>
</organism>
<evidence type="ECO:0000256" key="1">
    <source>
        <dbReference type="ARBA" id="ARBA00023015"/>
    </source>
</evidence>
<dbReference type="InterPro" id="IPR018490">
    <property type="entry name" value="cNMP-bd_dom_sf"/>
</dbReference>
<dbReference type="InterPro" id="IPR012318">
    <property type="entry name" value="HTH_CRP"/>
</dbReference>
<dbReference type="InterPro" id="IPR000595">
    <property type="entry name" value="cNMP-bd_dom"/>
</dbReference>
<proteinExistence type="predicted"/>
<dbReference type="InterPro" id="IPR014710">
    <property type="entry name" value="RmlC-like_jellyroll"/>
</dbReference>